<dbReference type="Proteomes" id="UP000504609">
    <property type="component" value="Unplaced"/>
</dbReference>
<evidence type="ECO:0000313" key="6">
    <source>
        <dbReference type="RefSeq" id="XP_022953004.1"/>
    </source>
</evidence>
<evidence type="ECO:0000256" key="2">
    <source>
        <dbReference type="ARBA" id="ARBA00022771"/>
    </source>
</evidence>
<keyword evidence="3" id="KW-0862">Zinc</keyword>
<dbReference type="GeneID" id="111455519"/>
<evidence type="ECO:0000256" key="1">
    <source>
        <dbReference type="ARBA" id="ARBA00022723"/>
    </source>
</evidence>
<protein>
    <submittedName>
        <fullName evidence="6">B-box domain protein 30</fullName>
    </submittedName>
</protein>
<dbReference type="PANTHER" id="PTHR31717">
    <property type="entry name" value="ZINC FINGER PROTEIN CONSTANS-LIKE 10"/>
    <property type="match status" value="1"/>
</dbReference>
<reference evidence="6" key="1">
    <citation type="submission" date="2025-08" db="UniProtKB">
        <authorList>
            <consortium name="RefSeq"/>
        </authorList>
    </citation>
    <scope>IDENTIFICATION</scope>
    <source>
        <tissue evidence="6">Young leaves</tissue>
    </source>
</reference>
<dbReference type="SMART" id="SM00336">
    <property type="entry name" value="BBOX"/>
    <property type="match status" value="1"/>
</dbReference>
<dbReference type="KEGG" id="cmos:111455519"/>
<dbReference type="PANTHER" id="PTHR31717:SF142">
    <property type="entry name" value="B-BOX DOMAIN PROTEIN 30-RELATED"/>
    <property type="match status" value="1"/>
</dbReference>
<keyword evidence="1" id="KW-0479">Metal-binding</keyword>
<organism evidence="5 6">
    <name type="scientific">Cucurbita moschata</name>
    <name type="common">Winter crookneck squash</name>
    <name type="synonym">Cucurbita pepo var. moschata</name>
    <dbReference type="NCBI Taxonomy" id="3662"/>
    <lineage>
        <taxon>Eukaryota</taxon>
        <taxon>Viridiplantae</taxon>
        <taxon>Streptophyta</taxon>
        <taxon>Embryophyta</taxon>
        <taxon>Tracheophyta</taxon>
        <taxon>Spermatophyta</taxon>
        <taxon>Magnoliopsida</taxon>
        <taxon>eudicotyledons</taxon>
        <taxon>Gunneridae</taxon>
        <taxon>Pentapetalae</taxon>
        <taxon>rosids</taxon>
        <taxon>fabids</taxon>
        <taxon>Cucurbitales</taxon>
        <taxon>Cucurbitaceae</taxon>
        <taxon>Cucurbiteae</taxon>
        <taxon>Cucurbita</taxon>
    </lineage>
</organism>
<keyword evidence="2" id="KW-0863">Zinc-finger</keyword>
<feature type="domain" description="B box-type" evidence="4">
    <location>
        <begin position="9"/>
        <end position="55"/>
    </location>
</feature>
<evidence type="ECO:0000256" key="3">
    <source>
        <dbReference type="ARBA" id="ARBA00022833"/>
    </source>
</evidence>
<gene>
    <name evidence="6" type="primary">LOC111455519</name>
</gene>
<dbReference type="Pfam" id="PF00643">
    <property type="entry name" value="zf-B_box"/>
    <property type="match status" value="1"/>
</dbReference>
<evidence type="ECO:0000313" key="5">
    <source>
        <dbReference type="Proteomes" id="UP000504609"/>
    </source>
</evidence>
<dbReference type="RefSeq" id="XP_022953004.1">
    <property type="nucleotide sequence ID" value="XM_023097236.1"/>
</dbReference>
<dbReference type="InterPro" id="IPR049808">
    <property type="entry name" value="CONSTANS-like_Bbox1"/>
</dbReference>
<dbReference type="AlphaFoldDB" id="A0A6J1GNE7"/>
<dbReference type="CDD" id="cd19821">
    <property type="entry name" value="Bbox1_BBX-like"/>
    <property type="match status" value="1"/>
</dbReference>
<sequence>MARAKGGGGDPEPCELCGSRASLYCQADEAYLCQKCDKMVHSANFLALRHVRCLLCNTCQRATRRYLLGASMEVVLPSIVSSSSMERNFQNYHCGSDDYDQNSSQLLQTPCLFL</sequence>
<dbReference type="InterPro" id="IPR000315">
    <property type="entry name" value="Znf_B-box"/>
</dbReference>
<accession>A0A6J1GNE7</accession>
<evidence type="ECO:0000259" key="4">
    <source>
        <dbReference type="SMART" id="SM00336"/>
    </source>
</evidence>
<name>A0A6J1GNE7_CUCMO</name>
<dbReference type="GO" id="GO:0008270">
    <property type="term" value="F:zinc ion binding"/>
    <property type="evidence" value="ECO:0007669"/>
    <property type="project" value="UniProtKB-KW"/>
</dbReference>
<keyword evidence="5" id="KW-1185">Reference proteome</keyword>
<proteinExistence type="predicted"/>